<proteinExistence type="predicted"/>
<protein>
    <submittedName>
        <fullName evidence="2">Uncharacterized protein</fullName>
    </submittedName>
</protein>
<feature type="region of interest" description="Disordered" evidence="1">
    <location>
        <begin position="97"/>
        <end position="117"/>
    </location>
</feature>
<gene>
    <name evidence="2" type="ORF">EFK50_08605</name>
</gene>
<comment type="caution">
    <text evidence="2">The sequence shown here is derived from an EMBL/GenBank/DDBJ whole genome shotgun (WGS) entry which is preliminary data.</text>
</comment>
<dbReference type="EMBL" id="RJSE01000006">
    <property type="protein sequence ID" value="RNL63777.1"/>
    <property type="molecule type" value="Genomic_DNA"/>
</dbReference>
<dbReference type="AlphaFoldDB" id="A0A3N0CJZ4"/>
<evidence type="ECO:0000313" key="3">
    <source>
        <dbReference type="Proteomes" id="UP000267128"/>
    </source>
</evidence>
<organism evidence="2 3">
    <name type="scientific">Nocardioides marmoriginsengisoli</name>
    <dbReference type="NCBI Taxonomy" id="661483"/>
    <lineage>
        <taxon>Bacteria</taxon>
        <taxon>Bacillati</taxon>
        <taxon>Actinomycetota</taxon>
        <taxon>Actinomycetes</taxon>
        <taxon>Propionibacteriales</taxon>
        <taxon>Nocardioidaceae</taxon>
        <taxon>Nocardioides</taxon>
    </lineage>
</organism>
<evidence type="ECO:0000256" key="1">
    <source>
        <dbReference type="SAM" id="MobiDB-lite"/>
    </source>
</evidence>
<accession>A0A3N0CJZ4</accession>
<evidence type="ECO:0000313" key="2">
    <source>
        <dbReference type="EMBL" id="RNL63777.1"/>
    </source>
</evidence>
<sequence length="117" mass="13236">MSEQDRRLWHVTLTVAGDTVEPMLLRGALSRLREERPFIDTVEFTQNSAELQFWDEGAAMLDVASLALRLWSEHRESAGLPNWETVGLEVVEKSVRDTRGGVRSDQLTAPAPHPFHL</sequence>
<name>A0A3N0CJZ4_9ACTN</name>
<dbReference type="Proteomes" id="UP000267128">
    <property type="component" value="Unassembled WGS sequence"/>
</dbReference>
<reference evidence="2 3" key="1">
    <citation type="submission" date="2018-11" db="EMBL/GenBank/DDBJ databases">
        <authorList>
            <person name="Li F."/>
        </authorList>
    </citation>
    <scope>NUCLEOTIDE SEQUENCE [LARGE SCALE GENOMIC DNA]</scope>
    <source>
        <strain evidence="2 3">Gsoil 097</strain>
    </source>
</reference>
<keyword evidence="3" id="KW-1185">Reference proteome</keyword>
<dbReference type="RefSeq" id="WP_123227192.1">
    <property type="nucleotide sequence ID" value="NZ_RJSE01000006.1"/>
</dbReference>
<dbReference type="OrthoDB" id="3827181at2"/>